<keyword evidence="2" id="KW-1185">Reference proteome</keyword>
<sequence length="117" mass="13026">MADEASILRLWDRSLARLLERSILQSPPVHLPHLRPPAHAREAFKLVSLLHDTPTSIYDGRTTYPYGITVHQEAAPEHGGGLYVYPSVEDCLAAGRRHFPRGSQLGWAPRVVARVLA</sequence>
<reference evidence="1 2" key="1">
    <citation type="journal article" date="2017" name="Mol. Biol. Evol.">
        <title>The 4-celled Tetrabaena socialis nuclear genome reveals the essential components for genetic control of cell number at the origin of multicellularity in the volvocine lineage.</title>
        <authorList>
            <person name="Featherston J."/>
            <person name="Arakaki Y."/>
            <person name="Hanschen E.R."/>
            <person name="Ferris P.J."/>
            <person name="Michod R.E."/>
            <person name="Olson B.J.S.C."/>
            <person name="Nozaki H."/>
            <person name="Durand P.M."/>
        </authorList>
    </citation>
    <scope>NUCLEOTIDE SEQUENCE [LARGE SCALE GENOMIC DNA]</scope>
    <source>
        <strain evidence="1 2">NIES-571</strain>
    </source>
</reference>
<proteinExistence type="predicted"/>
<dbReference type="Proteomes" id="UP000236333">
    <property type="component" value="Unassembled WGS sequence"/>
</dbReference>
<gene>
    <name evidence="1" type="ORF">TSOC_010216</name>
</gene>
<feature type="non-terminal residue" evidence="1">
    <location>
        <position position="117"/>
    </location>
</feature>
<accession>A0A2J7ZTV1</accession>
<name>A0A2J7ZTV1_9CHLO</name>
<protein>
    <submittedName>
        <fullName evidence="1">Uncharacterized protein</fullName>
    </submittedName>
</protein>
<dbReference type="AlphaFoldDB" id="A0A2J7ZTV1"/>
<dbReference type="OrthoDB" id="530589at2759"/>
<organism evidence="1 2">
    <name type="scientific">Tetrabaena socialis</name>
    <dbReference type="NCBI Taxonomy" id="47790"/>
    <lineage>
        <taxon>Eukaryota</taxon>
        <taxon>Viridiplantae</taxon>
        <taxon>Chlorophyta</taxon>
        <taxon>core chlorophytes</taxon>
        <taxon>Chlorophyceae</taxon>
        <taxon>CS clade</taxon>
        <taxon>Chlamydomonadales</taxon>
        <taxon>Tetrabaenaceae</taxon>
        <taxon>Tetrabaena</taxon>
    </lineage>
</organism>
<comment type="caution">
    <text evidence="1">The sequence shown here is derived from an EMBL/GenBank/DDBJ whole genome shotgun (WGS) entry which is preliminary data.</text>
</comment>
<dbReference type="EMBL" id="PGGS01000474">
    <property type="protein sequence ID" value="PNH03697.1"/>
    <property type="molecule type" value="Genomic_DNA"/>
</dbReference>
<evidence type="ECO:0000313" key="2">
    <source>
        <dbReference type="Proteomes" id="UP000236333"/>
    </source>
</evidence>
<evidence type="ECO:0000313" key="1">
    <source>
        <dbReference type="EMBL" id="PNH03697.1"/>
    </source>
</evidence>